<dbReference type="NCBIfam" id="TIGR03054">
    <property type="entry name" value="photo_alph_chp1"/>
    <property type="match status" value="1"/>
</dbReference>
<accession>A0ABT5JP50</accession>
<keyword evidence="1" id="KW-0812">Transmembrane</keyword>
<gene>
    <name evidence="2" type="primary">puhC</name>
    <name evidence="2" type="ORF">OIK40_06520</name>
</gene>
<keyword evidence="3" id="KW-1185">Reference proteome</keyword>
<name>A0ABT5JP50_9SPHN</name>
<sequence length="161" mass="17460">MIVREYEKDEVTVHKVPLMLMGGIVAISILLTAAVQLGFFERSAVPEVARAEAGVQATRMRTLRFFDEPDGTVRVEDGASAEVLGRFGPGEGGFIRASVRSLVHQRRIRGEGPRVPFELTEWDTGGMTLNDPVTGKSVEVSSFGPDNRAIFAGMLPSGEAR</sequence>
<evidence type="ECO:0000313" key="3">
    <source>
        <dbReference type="Proteomes" id="UP001216558"/>
    </source>
</evidence>
<dbReference type="InterPro" id="IPR017495">
    <property type="entry name" value="PuhC"/>
</dbReference>
<organism evidence="2 3">
    <name type="scientific">Erythrobacter fulvus</name>
    <dbReference type="NCBI Taxonomy" id="2987523"/>
    <lineage>
        <taxon>Bacteria</taxon>
        <taxon>Pseudomonadati</taxon>
        <taxon>Pseudomonadota</taxon>
        <taxon>Alphaproteobacteria</taxon>
        <taxon>Sphingomonadales</taxon>
        <taxon>Erythrobacteraceae</taxon>
        <taxon>Erythrobacter/Porphyrobacter group</taxon>
        <taxon>Erythrobacter</taxon>
    </lineage>
</organism>
<dbReference type="EMBL" id="JAQQXQ010000004">
    <property type="protein sequence ID" value="MDC8754296.1"/>
    <property type="molecule type" value="Genomic_DNA"/>
</dbReference>
<evidence type="ECO:0000256" key="1">
    <source>
        <dbReference type="SAM" id="Phobius"/>
    </source>
</evidence>
<dbReference type="RefSeq" id="WP_273677172.1">
    <property type="nucleotide sequence ID" value="NZ_JAQQXQ010000004.1"/>
</dbReference>
<dbReference type="Proteomes" id="UP001216558">
    <property type="component" value="Unassembled WGS sequence"/>
</dbReference>
<keyword evidence="1" id="KW-1133">Transmembrane helix</keyword>
<evidence type="ECO:0000313" key="2">
    <source>
        <dbReference type="EMBL" id="MDC8754296.1"/>
    </source>
</evidence>
<proteinExistence type="predicted"/>
<comment type="caution">
    <text evidence="2">The sequence shown here is derived from an EMBL/GenBank/DDBJ whole genome shotgun (WGS) entry which is preliminary data.</text>
</comment>
<reference evidence="2 3" key="1">
    <citation type="submission" date="2022-10" db="EMBL/GenBank/DDBJ databases">
        <title>Erythrobacter sp. sf7 Genome sequencing.</title>
        <authorList>
            <person name="Park S."/>
        </authorList>
    </citation>
    <scope>NUCLEOTIDE SEQUENCE [LARGE SCALE GENOMIC DNA]</scope>
    <source>
        <strain evidence="3">sf7</strain>
    </source>
</reference>
<feature type="transmembrane region" description="Helical" evidence="1">
    <location>
        <begin position="20"/>
        <end position="40"/>
    </location>
</feature>
<protein>
    <submittedName>
        <fullName evidence="2">Photosynthetic complex assembly protein PuhC</fullName>
    </submittedName>
</protein>
<keyword evidence="1" id="KW-0472">Membrane</keyword>